<dbReference type="Proteomes" id="UP000037023">
    <property type="component" value="Unassembled WGS sequence"/>
</dbReference>
<protein>
    <submittedName>
        <fullName evidence="1">Uncharacterized protein</fullName>
    </submittedName>
</protein>
<dbReference type="AlphaFoldDB" id="A0A0L8JLN8"/>
<organism evidence="1 2">
    <name type="scientific">Streptomyces viridochromogenes</name>
    <dbReference type="NCBI Taxonomy" id="1938"/>
    <lineage>
        <taxon>Bacteria</taxon>
        <taxon>Bacillati</taxon>
        <taxon>Actinomycetota</taxon>
        <taxon>Actinomycetes</taxon>
        <taxon>Kitasatosporales</taxon>
        <taxon>Streptomycetaceae</taxon>
        <taxon>Streptomyces</taxon>
    </lineage>
</organism>
<sequence>MLGSVHHEAAAGRITGWDASPRAHDLVDLTVAFPREGLVPHPVREVWELWRHARPAEPGTWRRFTGAPRAIGELLAGTTLVRRRAEVARRCLGVLPYAEGRPPTFGELADGLTAAGVRLVLG</sequence>
<evidence type="ECO:0000313" key="2">
    <source>
        <dbReference type="Proteomes" id="UP000037023"/>
    </source>
</evidence>
<accession>A0A0L8JLN8</accession>
<gene>
    <name evidence="1" type="ORF">ADK34_29210</name>
</gene>
<evidence type="ECO:0000313" key="1">
    <source>
        <dbReference type="EMBL" id="KOG14552.1"/>
    </source>
</evidence>
<proteinExistence type="predicted"/>
<name>A0A0L8JLN8_STRVR</name>
<reference evidence="1 2" key="1">
    <citation type="submission" date="2015-06" db="EMBL/GenBank/DDBJ databases">
        <authorList>
            <person name="Hoefler B.C."/>
            <person name="Straight P.D."/>
        </authorList>
    </citation>
    <scope>NUCLEOTIDE SEQUENCE [LARGE SCALE GENOMIC DNA]</scope>
    <source>
        <strain evidence="1 2">NRRL 3427</strain>
    </source>
</reference>
<dbReference type="EMBL" id="LGUP01000370">
    <property type="protein sequence ID" value="KOG14552.1"/>
    <property type="molecule type" value="Genomic_DNA"/>
</dbReference>
<comment type="caution">
    <text evidence="1">The sequence shown here is derived from an EMBL/GenBank/DDBJ whole genome shotgun (WGS) entry which is preliminary data.</text>
</comment>
<dbReference type="RefSeq" id="WP_033202018.1">
    <property type="nucleotide sequence ID" value="NZ_LGUP01000370.1"/>
</dbReference>